<evidence type="ECO:0000256" key="1">
    <source>
        <dbReference type="ARBA" id="ARBA00023002"/>
    </source>
</evidence>
<dbReference type="Pfam" id="PF01613">
    <property type="entry name" value="Flavin_Reduct"/>
    <property type="match status" value="1"/>
</dbReference>
<dbReference type="InterPro" id="IPR002563">
    <property type="entry name" value="Flavin_Rdtase-like_dom"/>
</dbReference>
<dbReference type="InterPro" id="IPR050268">
    <property type="entry name" value="NADH-dep_flavin_reductase"/>
</dbReference>
<dbReference type="InterPro" id="IPR012349">
    <property type="entry name" value="Split_barrel_FMN-bd"/>
</dbReference>
<dbReference type="SUPFAM" id="SSF50475">
    <property type="entry name" value="FMN-binding split barrel"/>
    <property type="match status" value="1"/>
</dbReference>
<dbReference type="Gene3D" id="2.30.110.10">
    <property type="entry name" value="Electron Transport, Fmn-binding Protein, Chain A"/>
    <property type="match status" value="1"/>
</dbReference>
<evidence type="ECO:0000259" key="2">
    <source>
        <dbReference type="SMART" id="SM00903"/>
    </source>
</evidence>
<evidence type="ECO:0000313" key="4">
    <source>
        <dbReference type="Proteomes" id="UP001206206"/>
    </source>
</evidence>
<dbReference type="SMART" id="SM00903">
    <property type="entry name" value="Flavin_Reduct"/>
    <property type="match status" value="1"/>
</dbReference>
<organism evidence="3 4">
    <name type="scientific">Streptantibioticus rubrisoli</name>
    <dbReference type="NCBI Taxonomy" id="1387313"/>
    <lineage>
        <taxon>Bacteria</taxon>
        <taxon>Bacillati</taxon>
        <taxon>Actinomycetota</taxon>
        <taxon>Actinomycetes</taxon>
        <taxon>Kitasatosporales</taxon>
        <taxon>Streptomycetaceae</taxon>
        <taxon>Streptantibioticus</taxon>
    </lineage>
</organism>
<feature type="domain" description="Flavin reductase like" evidence="2">
    <location>
        <begin position="26"/>
        <end position="168"/>
    </location>
</feature>
<protein>
    <submittedName>
        <fullName evidence="3">Flavin reductase family protein</fullName>
    </submittedName>
</protein>
<name>A0ABT1PMR9_9ACTN</name>
<sequence length="180" mass="18842">MHHHDSAFPHGTGSSLVSDALFRQAMASVATPVSVVTTTEGDTPYGSTVSAFASLSINPPMALIALDENSSLLAALRRTHRFALNVLSAGQNSLAGVFARKGPNKFAGINWHQEAGLPRLAGVSIWLACTVDHFLPGGDHTIAAGLVTDAHVSEESAPLTYHRHQFGTHVPTDAPYGPAG</sequence>
<comment type="caution">
    <text evidence="3">The sequence shown here is derived from an EMBL/GenBank/DDBJ whole genome shotgun (WGS) entry which is preliminary data.</text>
</comment>
<evidence type="ECO:0000313" key="3">
    <source>
        <dbReference type="EMBL" id="MCQ4046656.1"/>
    </source>
</evidence>
<dbReference type="Proteomes" id="UP001206206">
    <property type="component" value="Unassembled WGS sequence"/>
</dbReference>
<proteinExistence type="predicted"/>
<gene>
    <name evidence="3" type="ORF">NON19_32520</name>
</gene>
<accession>A0ABT1PMR9</accession>
<dbReference type="EMBL" id="JANFNH010000083">
    <property type="protein sequence ID" value="MCQ4046656.1"/>
    <property type="molecule type" value="Genomic_DNA"/>
</dbReference>
<keyword evidence="1" id="KW-0560">Oxidoreductase</keyword>
<dbReference type="PANTHER" id="PTHR30466:SF1">
    <property type="entry name" value="FMN REDUCTASE (NADH) RUTF"/>
    <property type="match status" value="1"/>
</dbReference>
<dbReference type="PANTHER" id="PTHR30466">
    <property type="entry name" value="FLAVIN REDUCTASE"/>
    <property type="match status" value="1"/>
</dbReference>
<dbReference type="RefSeq" id="WP_255932895.1">
    <property type="nucleotide sequence ID" value="NZ_JANFNH010000083.1"/>
</dbReference>
<reference evidence="3 4" key="1">
    <citation type="submission" date="2022-06" db="EMBL/GenBank/DDBJ databases">
        <title>Draft genome sequence of type strain Streptomyces rubrisoli DSM 42083.</title>
        <authorList>
            <person name="Duangmal K."/>
            <person name="Klaysubun C."/>
        </authorList>
    </citation>
    <scope>NUCLEOTIDE SEQUENCE [LARGE SCALE GENOMIC DNA]</scope>
    <source>
        <strain evidence="3 4">DSM 42083</strain>
    </source>
</reference>
<keyword evidence="4" id="KW-1185">Reference proteome</keyword>